<dbReference type="AlphaFoldDB" id="H8WY80"/>
<proteinExistence type="predicted"/>
<dbReference type="GeneID" id="14537968"/>
<evidence type="ECO:0000313" key="3">
    <source>
        <dbReference type="Proteomes" id="UP000005018"/>
    </source>
</evidence>
<protein>
    <recommendedName>
        <fullName evidence="1">DNA2/NAM7 helicase helicase domain-containing protein</fullName>
    </recommendedName>
</protein>
<organism evidence="2 3">
    <name type="scientific">Candida orthopsilosis (strain 90-125)</name>
    <name type="common">Yeast</name>
    <dbReference type="NCBI Taxonomy" id="1136231"/>
    <lineage>
        <taxon>Eukaryota</taxon>
        <taxon>Fungi</taxon>
        <taxon>Dikarya</taxon>
        <taxon>Ascomycota</taxon>
        <taxon>Saccharomycotina</taxon>
        <taxon>Pichiomycetes</taxon>
        <taxon>Debaryomycetaceae</taxon>
        <taxon>Candida/Lodderomyces clade</taxon>
        <taxon>Candida</taxon>
    </lineage>
</organism>
<reference evidence="2 3" key="1">
    <citation type="journal article" date="2012" name="PLoS ONE">
        <title>Sequence and analysis of the genome of the pathogenic yeast Candida orthopsilosis.</title>
        <authorList>
            <person name="Riccombeni A."/>
            <person name="Vidanes G."/>
            <person name="Proux-Wera E."/>
            <person name="Wolfe K.H."/>
            <person name="Butler G."/>
        </authorList>
    </citation>
    <scope>NUCLEOTIDE SEQUENCE [LARGE SCALE GENOMIC DNA]</scope>
    <source>
        <strain evidence="2 3">Co 90-125</strain>
    </source>
</reference>
<dbReference type="KEGG" id="cot:CORT_0A08100"/>
<evidence type="ECO:0000313" key="2">
    <source>
        <dbReference type="EMBL" id="CCG21195.1"/>
    </source>
</evidence>
<dbReference type="Proteomes" id="UP000005018">
    <property type="component" value="Chromosome 1"/>
</dbReference>
<feature type="domain" description="DNA2/NAM7 helicase helicase" evidence="1">
    <location>
        <begin position="121"/>
        <end position="169"/>
    </location>
</feature>
<name>H8WY80_CANO9</name>
<dbReference type="OrthoDB" id="6513042at2759"/>
<dbReference type="InterPro" id="IPR027417">
    <property type="entry name" value="P-loop_NTPase"/>
</dbReference>
<evidence type="ECO:0000259" key="1">
    <source>
        <dbReference type="Pfam" id="PF13086"/>
    </source>
</evidence>
<sequence length="175" mass="19280">MPTFTKTVEGAMDRVRDRNFNINEALKFLLAKQRRPSSSDKIGKVVLTCLNGPVLELDETCSVKSTSPKLGTPISNTLDIMKMTFRKLEMNRGDNVVADTGTILNASTEVWPSLKFINERLNASQREAVEFSIDRSKFTIVFGAPGTGKTMAQVELVQLLTGPSEKVLVLTSQLS</sequence>
<accession>H8WY80</accession>
<dbReference type="HOGENOM" id="CLU_1532347_0_0_1"/>
<dbReference type="Gene3D" id="3.40.50.300">
    <property type="entry name" value="P-loop containing nucleotide triphosphate hydrolases"/>
    <property type="match status" value="1"/>
</dbReference>
<dbReference type="SUPFAM" id="SSF52540">
    <property type="entry name" value="P-loop containing nucleoside triphosphate hydrolases"/>
    <property type="match status" value="1"/>
</dbReference>
<gene>
    <name evidence="2" type="ORF">CORT_0A08100</name>
</gene>
<dbReference type="RefSeq" id="XP_003866634.1">
    <property type="nucleotide sequence ID" value="XM_003866586.1"/>
</dbReference>
<keyword evidence="3" id="KW-1185">Reference proteome</keyword>
<dbReference type="Pfam" id="PF13086">
    <property type="entry name" value="AAA_11"/>
    <property type="match status" value="1"/>
</dbReference>
<dbReference type="GO" id="GO:0004386">
    <property type="term" value="F:helicase activity"/>
    <property type="evidence" value="ECO:0007669"/>
    <property type="project" value="InterPro"/>
</dbReference>
<dbReference type="InterPro" id="IPR041677">
    <property type="entry name" value="DNA2/NAM7_AAA_11"/>
</dbReference>
<dbReference type="EMBL" id="HE681719">
    <property type="protein sequence ID" value="CCG21195.1"/>
    <property type="molecule type" value="Genomic_DNA"/>
</dbReference>